<evidence type="ECO:0000256" key="7">
    <source>
        <dbReference type="ARBA" id="ARBA00023295"/>
    </source>
</evidence>
<dbReference type="PANTHER" id="PTHR42715">
    <property type="entry name" value="BETA-GLUCOSIDASE"/>
    <property type="match status" value="1"/>
</dbReference>
<evidence type="ECO:0000256" key="6">
    <source>
        <dbReference type="ARBA" id="ARBA00023277"/>
    </source>
</evidence>
<keyword evidence="6 9" id="KW-0119">Carbohydrate metabolism</keyword>
<organism evidence="11 12">
    <name type="scientific">Aaosphaeria arxii CBS 175.79</name>
    <dbReference type="NCBI Taxonomy" id="1450172"/>
    <lineage>
        <taxon>Eukaryota</taxon>
        <taxon>Fungi</taxon>
        <taxon>Dikarya</taxon>
        <taxon>Ascomycota</taxon>
        <taxon>Pezizomycotina</taxon>
        <taxon>Dothideomycetes</taxon>
        <taxon>Pleosporomycetidae</taxon>
        <taxon>Pleosporales</taxon>
        <taxon>Pleosporales incertae sedis</taxon>
        <taxon>Aaosphaeria</taxon>
    </lineage>
</organism>
<dbReference type="Proteomes" id="UP000799778">
    <property type="component" value="Unassembled WGS sequence"/>
</dbReference>
<dbReference type="AlphaFoldDB" id="A0A6A5X6F8"/>
<gene>
    <name evidence="11" type="ORF">BU24DRAFT_475454</name>
</gene>
<dbReference type="FunFam" id="2.60.40.10:FF:000495">
    <property type="entry name" value="Periplasmic beta-glucosidase"/>
    <property type="match status" value="1"/>
</dbReference>
<protein>
    <recommendedName>
        <fullName evidence="9">beta-glucosidase</fullName>
        <ecNumber evidence="9">3.2.1.21</ecNumber>
    </recommendedName>
</protein>
<dbReference type="OrthoDB" id="47059at2759"/>
<evidence type="ECO:0000259" key="10">
    <source>
        <dbReference type="PROSITE" id="PS51820"/>
    </source>
</evidence>
<comment type="pathway">
    <text evidence="2 9">Glycan metabolism; cellulose degradation.</text>
</comment>
<accession>A0A6A5X6F8</accession>
<keyword evidence="5" id="KW-0325">Glycoprotein</keyword>
<dbReference type="PROSITE" id="PS51820">
    <property type="entry name" value="PA14"/>
    <property type="match status" value="1"/>
</dbReference>
<dbReference type="GO" id="GO:0030245">
    <property type="term" value="P:cellulose catabolic process"/>
    <property type="evidence" value="ECO:0007669"/>
    <property type="project" value="UniProtKB-UniPathway"/>
</dbReference>
<dbReference type="InterPro" id="IPR036881">
    <property type="entry name" value="Glyco_hydro_3_C_sf"/>
</dbReference>
<dbReference type="InterPro" id="IPR050288">
    <property type="entry name" value="Cellulose_deg_GH3"/>
</dbReference>
<dbReference type="EC" id="3.2.1.21" evidence="9"/>
<dbReference type="Pfam" id="PF00933">
    <property type="entry name" value="Glyco_hydro_3"/>
    <property type="match status" value="1"/>
</dbReference>
<dbReference type="Gene3D" id="2.60.120.260">
    <property type="entry name" value="Galactose-binding domain-like"/>
    <property type="match status" value="1"/>
</dbReference>
<keyword evidence="4 9" id="KW-0378">Hydrolase</keyword>
<dbReference type="InterPro" id="IPR026891">
    <property type="entry name" value="Fn3-like"/>
</dbReference>
<dbReference type="Gene3D" id="2.60.40.10">
    <property type="entry name" value="Immunoglobulins"/>
    <property type="match status" value="1"/>
</dbReference>
<evidence type="ECO:0000313" key="11">
    <source>
        <dbReference type="EMBL" id="KAF2008490.1"/>
    </source>
</evidence>
<dbReference type="InterPro" id="IPR001764">
    <property type="entry name" value="Glyco_hydro_3_N"/>
</dbReference>
<reference evidence="11" key="1">
    <citation type="journal article" date="2020" name="Stud. Mycol.">
        <title>101 Dothideomycetes genomes: a test case for predicting lifestyles and emergence of pathogens.</title>
        <authorList>
            <person name="Haridas S."/>
            <person name="Albert R."/>
            <person name="Binder M."/>
            <person name="Bloem J."/>
            <person name="Labutti K."/>
            <person name="Salamov A."/>
            <person name="Andreopoulos B."/>
            <person name="Baker S."/>
            <person name="Barry K."/>
            <person name="Bills G."/>
            <person name="Bluhm B."/>
            <person name="Cannon C."/>
            <person name="Castanera R."/>
            <person name="Culley D."/>
            <person name="Daum C."/>
            <person name="Ezra D."/>
            <person name="Gonzalez J."/>
            <person name="Henrissat B."/>
            <person name="Kuo A."/>
            <person name="Liang C."/>
            <person name="Lipzen A."/>
            <person name="Lutzoni F."/>
            <person name="Magnuson J."/>
            <person name="Mondo S."/>
            <person name="Nolan M."/>
            <person name="Ohm R."/>
            <person name="Pangilinan J."/>
            <person name="Park H.-J."/>
            <person name="Ramirez L."/>
            <person name="Alfaro M."/>
            <person name="Sun H."/>
            <person name="Tritt A."/>
            <person name="Yoshinaga Y."/>
            <person name="Zwiers L.-H."/>
            <person name="Turgeon B."/>
            <person name="Goodwin S."/>
            <person name="Spatafora J."/>
            <person name="Crous P."/>
            <person name="Grigoriev I."/>
        </authorList>
    </citation>
    <scope>NUCLEOTIDE SEQUENCE</scope>
    <source>
        <strain evidence="11">CBS 175.79</strain>
    </source>
</reference>
<sequence length="844" mass="93257">MAQNSVFDSTIDVDEIISQLTLNEKIQLLAGKDTFSVSDIARLGIPALKTADGPHGIRGTRSFESYPSHLLPSASSMGATFDPELMEKVGNLLGDEARNKGIHVLLAPTVCLQRSPLLGRGFEAFGEDPVLSGTMAASYIRGLQDRRVAACIKHYAAHDQSPKGIEDNEWMSQRTLRELHLAPFQIALKLSRPWAIMTAYQKINNVHASEDPILLKEILREEWQFDGLVMSDWWGTYSTSQAINAGLDLEMPGPSVFRGRALGWAVASRKVSELTIDRSVRNHLNLLKKVQPSEPIPPSNPGAANTPENRALIRRLAADGIVLLKNEKNILPLKLEGKKSYGLIGHHWVNPSLGGGGSAEVEPYYVVTPYDAMAEVVGRENITYTIGAYSFRNSPFLKNLTLPNSSDPGWLVEIFGENPTDNSEATPLMTVVTKHNLIDVPESLQGSLPTQFFLRARTKHTPTTSCRFRFGLAVAGQGKLYINGTESIDLWTSHPPKTDETPIFNRVSMQRFAEMDVKAGEPIQLELILTNTSLGHAVGTAATLTARLGGFEVFDEDAEIRRAAEIAKNVDCPIVMTGLSMDYEYEGSDRKTLRLPKRTDELIEAVLSANPNAIIVTQSGLPIEMPWVNKAATLLHAWFGGQETGHGLVDILFGSVNPSARLSITFPRVLRETPAFLTFGKADRTIVYGEGVFIGHRYQEKLEHAPLFWFGHGLSFSRFEYSNLVAPTSFEPESVFKISVDVSNSGPYDGSEVVQVYISPLTSSIQRPNRELKAFKKPSISVGATATVEFDLDKYAVSFWSEERSQWKAEEGKYAIIIARSSDPQEEVLRQEFALSKTLWWSGL</sequence>
<comment type="similarity">
    <text evidence="3 9">Belongs to the glycosyl hydrolase 3 family.</text>
</comment>
<evidence type="ECO:0000256" key="2">
    <source>
        <dbReference type="ARBA" id="ARBA00004987"/>
    </source>
</evidence>
<dbReference type="SUPFAM" id="SSF52279">
    <property type="entry name" value="Beta-D-glucan exohydrolase, C-terminal domain"/>
    <property type="match status" value="1"/>
</dbReference>
<dbReference type="RefSeq" id="XP_033376829.1">
    <property type="nucleotide sequence ID" value="XM_033532903.1"/>
</dbReference>
<dbReference type="PRINTS" id="PR00133">
    <property type="entry name" value="GLHYDRLASE3"/>
</dbReference>
<dbReference type="GeneID" id="54290300"/>
<dbReference type="InterPro" id="IPR036962">
    <property type="entry name" value="Glyco_hydro_3_N_sf"/>
</dbReference>
<dbReference type="Gene3D" id="3.20.20.300">
    <property type="entry name" value="Glycoside hydrolase, family 3, N-terminal domain"/>
    <property type="match status" value="1"/>
</dbReference>
<dbReference type="Pfam" id="PF14310">
    <property type="entry name" value="Fn3-like"/>
    <property type="match status" value="1"/>
</dbReference>
<dbReference type="GO" id="GO:0008422">
    <property type="term" value="F:beta-glucosidase activity"/>
    <property type="evidence" value="ECO:0007669"/>
    <property type="project" value="UniProtKB-EC"/>
</dbReference>
<evidence type="ECO:0000313" key="12">
    <source>
        <dbReference type="Proteomes" id="UP000799778"/>
    </source>
</evidence>
<dbReference type="InterPro" id="IPR019800">
    <property type="entry name" value="Glyco_hydro_3_AS"/>
</dbReference>
<comment type="catalytic activity">
    <reaction evidence="1 9">
        <text>Hydrolysis of terminal, non-reducing beta-D-glucosyl residues with release of beta-D-glucose.</text>
        <dbReference type="EC" id="3.2.1.21"/>
    </reaction>
</comment>
<feature type="domain" description="PA14" evidence="10">
    <location>
        <begin position="405"/>
        <end position="564"/>
    </location>
</feature>
<name>A0A6A5X6F8_9PLEO</name>
<dbReference type="SUPFAM" id="SSF51445">
    <property type="entry name" value="(Trans)glycosidases"/>
    <property type="match status" value="1"/>
</dbReference>
<evidence type="ECO:0000256" key="4">
    <source>
        <dbReference type="ARBA" id="ARBA00022801"/>
    </source>
</evidence>
<evidence type="ECO:0000256" key="3">
    <source>
        <dbReference type="ARBA" id="ARBA00005336"/>
    </source>
</evidence>
<proteinExistence type="inferred from homology"/>
<dbReference type="PROSITE" id="PS00775">
    <property type="entry name" value="GLYCOSYL_HYDROL_F3"/>
    <property type="match status" value="1"/>
</dbReference>
<keyword evidence="8 9" id="KW-0624">Polysaccharide degradation</keyword>
<keyword evidence="7 9" id="KW-0326">Glycosidase</keyword>
<dbReference type="EMBL" id="ML978083">
    <property type="protein sequence ID" value="KAF2008490.1"/>
    <property type="molecule type" value="Genomic_DNA"/>
</dbReference>
<dbReference type="InterPro" id="IPR017853">
    <property type="entry name" value="GH"/>
</dbReference>
<dbReference type="UniPathway" id="UPA00696"/>
<dbReference type="Pfam" id="PF07691">
    <property type="entry name" value="PA14"/>
    <property type="match status" value="1"/>
</dbReference>
<evidence type="ECO:0000256" key="8">
    <source>
        <dbReference type="ARBA" id="ARBA00023326"/>
    </source>
</evidence>
<dbReference type="SMART" id="SM01217">
    <property type="entry name" value="Fn3_like"/>
    <property type="match status" value="1"/>
</dbReference>
<evidence type="ECO:0000256" key="1">
    <source>
        <dbReference type="ARBA" id="ARBA00000448"/>
    </source>
</evidence>
<keyword evidence="12" id="KW-1185">Reference proteome</keyword>
<dbReference type="PANTHER" id="PTHR42715:SF27">
    <property type="entry name" value="BETA-GLUCOSIDASE-RELATED"/>
    <property type="match status" value="1"/>
</dbReference>
<dbReference type="InterPro" id="IPR013783">
    <property type="entry name" value="Ig-like_fold"/>
</dbReference>
<dbReference type="InterPro" id="IPR002772">
    <property type="entry name" value="Glyco_hydro_3_C"/>
</dbReference>
<dbReference type="InterPro" id="IPR037524">
    <property type="entry name" value="PA14/GLEYA"/>
</dbReference>
<dbReference type="Pfam" id="PF01915">
    <property type="entry name" value="Glyco_hydro_3_C"/>
    <property type="match status" value="1"/>
</dbReference>
<dbReference type="Gene3D" id="3.40.50.1700">
    <property type="entry name" value="Glycoside hydrolase family 3 C-terminal domain"/>
    <property type="match status" value="1"/>
</dbReference>
<evidence type="ECO:0000256" key="9">
    <source>
        <dbReference type="RuleBase" id="RU361161"/>
    </source>
</evidence>
<evidence type="ECO:0000256" key="5">
    <source>
        <dbReference type="ARBA" id="ARBA00023180"/>
    </source>
</evidence>
<dbReference type="InterPro" id="IPR011658">
    <property type="entry name" value="PA14_dom"/>
</dbReference>